<organism evidence="3 4">
    <name type="scientific">Thalassobellus suaedae</name>
    <dbReference type="NCBI Taxonomy" id="3074124"/>
    <lineage>
        <taxon>Bacteria</taxon>
        <taxon>Pseudomonadati</taxon>
        <taxon>Bacteroidota</taxon>
        <taxon>Flavobacteriia</taxon>
        <taxon>Flavobacteriales</taxon>
        <taxon>Flavobacteriaceae</taxon>
        <taxon>Thalassobellus</taxon>
    </lineage>
</organism>
<dbReference type="InterPro" id="IPR026444">
    <property type="entry name" value="Secre_tail"/>
</dbReference>
<keyword evidence="1" id="KW-0732">Signal</keyword>
<dbReference type="Pfam" id="PF18962">
    <property type="entry name" value="Por_Secre_tail"/>
    <property type="match status" value="1"/>
</dbReference>
<protein>
    <submittedName>
        <fullName evidence="3">T9SS type A sorting domain-containing protein</fullName>
    </submittedName>
</protein>
<dbReference type="Gene3D" id="2.60.120.200">
    <property type="match status" value="1"/>
</dbReference>
<reference evidence="3 4" key="1">
    <citation type="submission" date="2023-09" db="EMBL/GenBank/DDBJ databases">
        <title>Thalassobella suaedae gen. nov., sp. nov., a marine bacterium of the family Flavobacteriaceae isolated from a halophyte Suaeda japonica.</title>
        <authorList>
            <person name="Lee S.Y."/>
            <person name="Hwang C.Y."/>
        </authorList>
    </citation>
    <scope>NUCLEOTIDE SEQUENCE [LARGE SCALE GENOMIC DNA]</scope>
    <source>
        <strain evidence="3 4">HL-DH14</strain>
    </source>
</reference>
<evidence type="ECO:0000313" key="3">
    <source>
        <dbReference type="EMBL" id="WNH10572.1"/>
    </source>
</evidence>
<proteinExistence type="predicted"/>
<sequence>MVLDPLMKGSIDEFKIFNRALSAEEVINAMQFPPSVLAIDKVDITGEEEPNYFIVYPNPAQDHFTIATKDQLEKNANIRVYNNIGNLMLTQKVTNDNQTIYIDCIPTGLYILQLTNGNVVSAQKLLKE</sequence>
<dbReference type="Proteomes" id="UP001302806">
    <property type="component" value="Chromosome"/>
</dbReference>
<gene>
    <name evidence="3" type="ORF">RHP51_07950</name>
</gene>
<evidence type="ECO:0000259" key="2">
    <source>
        <dbReference type="Pfam" id="PF18962"/>
    </source>
</evidence>
<evidence type="ECO:0000313" key="4">
    <source>
        <dbReference type="Proteomes" id="UP001302806"/>
    </source>
</evidence>
<feature type="domain" description="Secretion system C-terminal sorting" evidence="2">
    <location>
        <begin position="55"/>
        <end position="125"/>
    </location>
</feature>
<accession>A0ABY9XX80</accession>
<dbReference type="NCBIfam" id="TIGR04183">
    <property type="entry name" value="Por_Secre_tail"/>
    <property type="match status" value="1"/>
</dbReference>
<dbReference type="RefSeq" id="WP_415866820.1">
    <property type="nucleotide sequence ID" value="NZ_CP134537.1"/>
</dbReference>
<dbReference type="EMBL" id="CP134537">
    <property type="protein sequence ID" value="WNH10572.1"/>
    <property type="molecule type" value="Genomic_DNA"/>
</dbReference>
<dbReference type="SUPFAM" id="SSF49899">
    <property type="entry name" value="Concanavalin A-like lectins/glucanases"/>
    <property type="match status" value="1"/>
</dbReference>
<name>A0ABY9XX80_9FLAO</name>
<evidence type="ECO:0000256" key="1">
    <source>
        <dbReference type="ARBA" id="ARBA00022729"/>
    </source>
</evidence>
<dbReference type="InterPro" id="IPR013320">
    <property type="entry name" value="ConA-like_dom_sf"/>
</dbReference>